<name>A0A3D9HV93_9PROT</name>
<keyword evidence="4 6" id="KW-0251">Elongation factor</keyword>
<dbReference type="SUPFAM" id="SSF54713">
    <property type="entry name" value="Elongation factor Ts (EF-Ts), dimerisation domain"/>
    <property type="match status" value="2"/>
</dbReference>
<dbReference type="PROSITE" id="PS01126">
    <property type="entry name" value="EF_TS_1"/>
    <property type="match status" value="1"/>
</dbReference>
<dbReference type="GO" id="GO:0005737">
    <property type="term" value="C:cytoplasm"/>
    <property type="evidence" value="ECO:0007669"/>
    <property type="project" value="UniProtKB-SubCell"/>
</dbReference>
<evidence type="ECO:0000256" key="3">
    <source>
        <dbReference type="ARBA" id="ARBA00022490"/>
    </source>
</evidence>
<comment type="function">
    <text evidence="6 7">Associates with the EF-Tu.GDP complex and induces the exchange of GDP to GTP. It remains bound to the aminoacyl-tRNA.EF-Tu.GTP complex up to the GTP hydrolysis stage on the ribosome.</text>
</comment>
<dbReference type="Gene3D" id="3.30.479.20">
    <property type="entry name" value="Elongation factor Ts, dimerisation domain"/>
    <property type="match status" value="2"/>
</dbReference>
<dbReference type="NCBIfam" id="TIGR00116">
    <property type="entry name" value="tsf"/>
    <property type="match status" value="1"/>
</dbReference>
<keyword evidence="5 6" id="KW-0648">Protein biosynthesis</keyword>
<evidence type="ECO:0000313" key="11">
    <source>
        <dbReference type="Proteomes" id="UP000256845"/>
    </source>
</evidence>
<dbReference type="PANTHER" id="PTHR11741">
    <property type="entry name" value="ELONGATION FACTOR TS"/>
    <property type="match status" value="1"/>
</dbReference>
<dbReference type="InterPro" id="IPR009060">
    <property type="entry name" value="UBA-like_sf"/>
</dbReference>
<evidence type="ECO:0000256" key="4">
    <source>
        <dbReference type="ARBA" id="ARBA00022768"/>
    </source>
</evidence>
<evidence type="ECO:0000256" key="1">
    <source>
        <dbReference type="ARBA" id="ARBA00005532"/>
    </source>
</evidence>
<dbReference type="AlphaFoldDB" id="A0A3D9HV93"/>
<dbReference type="FunFam" id="1.10.8.10:FF:000001">
    <property type="entry name" value="Elongation factor Ts"/>
    <property type="match status" value="1"/>
</dbReference>
<dbReference type="RefSeq" id="WP_115934458.1">
    <property type="nucleotide sequence ID" value="NZ_QRDW01000001.1"/>
</dbReference>
<dbReference type="Pfam" id="PF00889">
    <property type="entry name" value="EF_TS"/>
    <property type="match status" value="1"/>
</dbReference>
<dbReference type="InterPro" id="IPR018101">
    <property type="entry name" value="Transl_elong_Ts_CS"/>
</dbReference>
<evidence type="ECO:0000256" key="6">
    <source>
        <dbReference type="HAMAP-Rule" id="MF_00050"/>
    </source>
</evidence>
<dbReference type="HAMAP" id="MF_00050">
    <property type="entry name" value="EF_Ts"/>
    <property type="match status" value="1"/>
</dbReference>
<dbReference type="CDD" id="cd14275">
    <property type="entry name" value="UBA_EF-Ts"/>
    <property type="match status" value="1"/>
</dbReference>
<keyword evidence="3 6" id="KW-0963">Cytoplasm</keyword>
<dbReference type="PROSITE" id="PS01127">
    <property type="entry name" value="EF_TS_2"/>
    <property type="match status" value="1"/>
</dbReference>
<feature type="region of interest" description="Involved in Mg(2+) ion dislocation from EF-Tu" evidence="6">
    <location>
        <begin position="80"/>
        <end position="83"/>
    </location>
</feature>
<dbReference type="InterPro" id="IPR001816">
    <property type="entry name" value="Transl_elong_EFTs/EF1B"/>
</dbReference>
<dbReference type="FunFam" id="1.10.286.20:FF:000001">
    <property type="entry name" value="Elongation factor Ts"/>
    <property type="match status" value="1"/>
</dbReference>
<comment type="similarity">
    <text evidence="1 6 7">Belongs to the EF-Ts family.</text>
</comment>
<feature type="domain" description="Translation elongation factor EFTs/EF1B dimerisation" evidence="9">
    <location>
        <begin position="71"/>
        <end position="289"/>
    </location>
</feature>
<dbReference type="InterPro" id="IPR014039">
    <property type="entry name" value="Transl_elong_EFTs/EF1B_dimer"/>
</dbReference>
<dbReference type="PANTHER" id="PTHR11741:SF0">
    <property type="entry name" value="ELONGATION FACTOR TS, MITOCHONDRIAL"/>
    <property type="match status" value="1"/>
</dbReference>
<dbReference type="GO" id="GO:0003746">
    <property type="term" value="F:translation elongation factor activity"/>
    <property type="evidence" value="ECO:0007669"/>
    <property type="project" value="UniProtKB-UniRule"/>
</dbReference>
<reference evidence="10 11" key="1">
    <citation type="submission" date="2018-07" db="EMBL/GenBank/DDBJ databases">
        <title>Genomic Encyclopedia of Type Strains, Phase III (KMG-III): the genomes of soil and plant-associated and newly described type strains.</title>
        <authorList>
            <person name="Whitman W."/>
        </authorList>
    </citation>
    <scope>NUCLEOTIDE SEQUENCE [LARGE SCALE GENOMIC DNA]</scope>
    <source>
        <strain evidence="10 11">CECT 8488</strain>
    </source>
</reference>
<protein>
    <recommendedName>
        <fullName evidence="2 6">Elongation factor Ts</fullName>
        <shortName evidence="6">EF-Ts</shortName>
    </recommendedName>
</protein>
<dbReference type="Gene3D" id="1.10.8.10">
    <property type="entry name" value="DNA helicase RuvA subunit, C-terminal domain"/>
    <property type="match status" value="1"/>
</dbReference>
<proteinExistence type="inferred from homology"/>
<evidence type="ECO:0000256" key="2">
    <source>
        <dbReference type="ARBA" id="ARBA00016956"/>
    </source>
</evidence>
<accession>A0A3D9HV93</accession>
<dbReference type="Gene3D" id="1.10.286.20">
    <property type="match status" value="1"/>
</dbReference>
<evidence type="ECO:0000256" key="5">
    <source>
        <dbReference type="ARBA" id="ARBA00022917"/>
    </source>
</evidence>
<evidence type="ECO:0000313" key="10">
    <source>
        <dbReference type="EMBL" id="RED53301.1"/>
    </source>
</evidence>
<dbReference type="EMBL" id="QRDW01000001">
    <property type="protein sequence ID" value="RED53301.1"/>
    <property type="molecule type" value="Genomic_DNA"/>
</dbReference>
<comment type="subcellular location">
    <subcellularLocation>
        <location evidence="6 8">Cytoplasm</location>
    </subcellularLocation>
</comment>
<dbReference type="OrthoDB" id="9808348at2"/>
<sequence length="308" mass="32315">MAEITAAAVKDLREKSGAGMMDCKKALVENNGDVDAAVDWLRTKGLAKAAKKSGRVAAEGLVAVVAAGTKGALVEVNAETDFVARNDTFQAFVEEVAKIALEKDGDADAILAADYPGAGRSVADQLTDNIATIGENMSFRRAATLSVANGVVASYVHSALKPGLGKIAVLVALESEGDKAVLEGLGKQVAMHVAAANPMFLDRDSVDPTVVDRERAVLTAEAKESGKPDNIIEKMIEGRIRKFYEEICLVDQTFVIDGESKVGKFVENAAKDAGAPIKLAGFTMFKLGEGIEKKEDDFAAEVAAAVQG</sequence>
<comment type="caution">
    <text evidence="10">The sequence shown here is derived from an EMBL/GenBank/DDBJ whole genome shotgun (WGS) entry which is preliminary data.</text>
</comment>
<dbReference type="SUPFAM" id="SSF46934">
    <property type="entry name" value="UBA-like"/>
    <property type="match status" value="1"/>
</dbReference>
<keyword evidence="11" id="KW-1185">Reference proteome</keyword>
<evidence type="ECO:0000256" key="8">
    <source>
        <dbReference type="RuleBase" id="RU000643"/>
    </source>
</evidence>
<dbReference type="Proteomes" id="UP000256845">
    <property type="component" value="Unassembled WGS sequence"/>
</dbReference>
<evidence type="ECO:0000259" key="9">
    <source>
        <dbReference type="Pfam" id="PF00889"/>
    </source>
</evidence>
<gene>
    <name evidence="6" type="primary">tsf</name>
    <name evidence="10" type="ORF">DFP90_10183</name>
</gene>
<evidence type="ECO:0000256" key="7">
    <source>
        <dbReference type="RuleBase" id="RU000642"/>
    </source>
</evidence>
<dbReference type="InterPro" id="IPR036402">
    <property type="entry name" value="EF-Ts_dimer_sf"/>
</dbReference>
<organism evidence="10 11">
    <name type="scientific">Aestuariispira insulae</name>
    <dbReference type="NCBI Taxonomy" id="1461337"/>
    <lineage>
        <taxon>Bacteria</taxon>
        <taxon>Pseudomonadati</taxon>
        <taxon>Pseudomonadota</taxon>
        <taxon>Alphaproteobacteria</taxon>
        <taxon>Rhodospirillales</taxon>
        <taxon>Kiloniellaceae</taxon>
        <taxon>Aestuariispira</taxon>
    </lineage>
</organism>